<feature type="chain" id="PRO_5045208307" evidence="1">
    <location>
        <begin position="27"/>
        <end position="271"/>
    </location>
</feature>
<dbReference type="Proteomes" id="UP001431429">
    <property type="component" value="Unassembled WGS sequence"/>
</dbReference>
<evidence type="ECO:0000313" key="2">
    <source>
        <dbReference type="EMBL" id="MCM2392554.1"/>
    </source>
</evidence>
<name>A0ABT0UVE0_9ACTN</name>
<evidence type="ECO:0000313" key="3">
    <source>
        <dbReference type="Proteomes" id="UP001431429"/>
    </source>
</evidence>
<evidence type="ECO:0000256" key="1">
    <source>
        <dbReference type="SAM" id="SignalP"/>
    </source>
</evidence>
<protein>
    <submittedName>
        <fullName evidence="2">Calcium-binding protein</fullName>
    </submittedName>
</protein>
<dbReference type="RefSeq" id="WP_250922877.1">
    <property type="nucleotide sequence ID" value="NZ_JAMQAW010000041.1"/>
</dbReference>
<keyword evidence="3" id="KW-1185">Reference proteome</keyword>
<feature type="signal peptide" evidence="1">
    <location>
        <begin position="1"/>
        <end position="26"/>
    </location>
</feature>
<accession>A0ABT0UVE0</accession>
<sequence length="271" mass="28304">MRIRASVAVVTGALALTGLAVPMAHADDAKPGTWPSARSSASAFSAGGPTFSKVAVSGGKAVAIGTTAKKTVTVSFTASDPQGIYTADAALWRGKNLNKADSILFSDDFEAKCGAGTTPTCKATFTIDPALDLWDKEAGTWKVALYAMDEEANETEKASASTLNIVRAAKLTVNAAPEPVKKNKTITITGALTRASWDSGRYVGYGAQSVKLQYLKKGSNAYTTVKTIKSDSRGNLKTTVKATADGYYRYVFAGTSSTAGSTPVADYIDVR</sequence>
<dbReference type="EMBL" id="JAMQAW010000041">
    <property type="protein sequence ID" value="MCM2392554.1"/>
    <property type="molecule type" value="Genomic_DNA"/>
</dbReference>
<organism evidence="2 3">
    <name type="scientific">Streptomyces albipurpureus</name>
    <dbReference type="NCBI Taxonomy" id="2897419"/>
    <lineage>
        <taxon>Bacteria</taxon>
        <taxon>Bacillati</taxon>
        <taxon>Actinomycetota</taxon>
        <taxon>Actinomycetes</taxon>
        <taxon>Kitasatosporales</taxon>
        <taxon>Streptomycetaceae</taxon>
        <taxon>Streptomyces</taxon>
    </lineage>
</organism>
<gene>
    <name evidence="2" type="ORF">NBG84_30450</name>
</gene>
<comment type="caution">
    <text evidence="2">The sequence shown here is derived from an EMBL/GenBank/DDBJ whole genome shotgun (WGS) entry which is preliminary data.</text>
</comment>
<reference evidence="2" key="1">
    <citation type="submission" date="2022-06" db="EMBL/GenBank/DDBJ databases">
        <title>Genome public.</title>
        <authorList>
            <person name="Sun Q."/>
        </authorList>
    </citation>
    <scope>NUCLEOTIDE SEQUENCE</scope>
    <source>
        <strain evidence="2">CWNU-1</strain>
    </source>
</reference>
<keyword evidence="1" id="KW-0732">Signal</keyword>
<proteinExistence type="predicted"/>